<dbReference type="Gene3D" id="3.40.50.300">
    <property type="entry name" value="P-loop containing nucleotide triphosphate hydrolases"/>
    <property type="match status" value="1"/>
</dbReference>
<reference evidence="5" key="1">
    <citation type="submission" date="2016-06" db="UniProtKB">
        <authorList>
            <consortium name="WormBaseParasite"/>
        </authorList>
    </citation>
    <scope>IDENTIFICATION</scope>
</reference>
<dbReference type="GO" id="GO:0005524">
    <property type="term" value="F:ATP binding"/>
    <property type="evidence" value="ECO:0007669"/>
    <property type="project" value="UniProtKB-KW"/>
</dbReference>
<protein>
    <recommendedName>
        <fullName evidence="1">ATP-dependent DNA helicase</fullName>
        <ecNumber evidence="1">5.6.2.3</ecNumber>
    </recommendedName>
</protein>
<dbReference type="InterPro" id="IPR027417">
    <property type="entry name" value="P-loop_NTPase"/>
</dbReference>
<dbReference type="WBParaSite" id="OFLC_0000180801-mRNA-1">
    <property type="protein sequence ID" value="OFLC_0000180801-mRNA-1"/>
    <property type="gene ID" value="OFLC_0000180801"/>
</dbReference>
<dbReference type="GO" id="GO:0006281">
    <property type="term" value="P:DNA repair"/>
    <property type="evidence" value="ECO:0007669"/>
    <property type="project" value="UniProtKB-KW"/>
</dbReference>
<evidence type="ECO:0000256" key="1">
    <source>
        <dbReference type="RuleBase" id="RU363044"/>
    </source>
</evidence>
<dbReference type="EC" id="5.6.2.3" evidence="1"/>
<dbReference type="GO" id="GO:0006310">
    <property type="term" value="P:DNA recombination"/>
    <property type="evidence" value="ECO:0007669"/>
    <property type="project" value="UniProtKB-KW"/>
</dbReference>
<keyword evidence="4" id="KW-1185">Reference proteome</keyword>
<dbReference type="STRING" id="387005.A0A183H2U9"/>
<dbReference type="GO" id="GO:0000723">
    <property type="term" value="P:telomere maintenance"/>
    <property type="evidence" value="ECO:0007669"/>
    <property type="project" value="InterPro"/>
</dbReference>
<dbReference type="Pfam" id="PF05970">
    <property type="entry name" value="PIF1"/>
    <property type="match status" value="1"/>
</dbReference>
<accession>A0A183H2U9</accession>
<evidence type="ECO:0000313" key="5">
    <source>
        <dbReference type="WBParaSite" id="OFLC_0000180801-mRNA-1"/>
    </source>
</evidence>
<dbReference type="AlphaFoldDB" id="A0A183H2U9"/>
<evidence type="ECO:0000313" key="4">
    <source>
        <dbReference type="Proteomes" id="UP000267606"/>
    </source>
</evidence>
<evidence type="ECO:0000313" key="3">
    <source>
        <dbReference type="EMBL" id="VDO30866.1"/>
    </source>
</evidence>
<reference evidence="3 4" key="2">
    <citation type="submission" date="2018-11" db="EMBL/GenBank/DDBJ databases">
        <authorList>
            <consortium name="Pathogen Informatics"/>
        </authorList>
    </citation>
    <scope>NUCLEOTIDE SEQUENCE [LARGE SCALE GENOMIC DNA]</scope>
</reference>
<dbReference type="InterPro" id="IPR010285">
    <property type="entry name" value="DNA_helicase_pif1-like_DEAD"/>
</dbReference>
<keyword evidence="1" id="KW-0233">DNA recombination</keyword>
<dbReference type="PANTHER" id="PTHR10492">
    <property type="match status" value="1"/>
</dbReference>
<dbReference type="GO" id="GO:0016787">
    <property type="term" value="F:hydrolase activity"/>
    <property type="evidence" value="ECO:0007669"/>
    <property type="project" value="UniProtKB-KW"/>
</dbReference>
<keyword evidence="1" id="KW-0347">Helicase</keyword>
<comment type="cofactor">
    <cofactor evidence="1">
        <name>Mg(2+)</name>
        <dbReference type="ChEBI" id="CHEBI:18420"/>
    </cofactor>
</comment>
<keyword evidence="1" id="KW-0227">DNA damage</keyword>
<evidence type="ECO:0000259" key="2">
    <source>
        <dbReference type="Pfam" id="PF05970"/>
    </source>
</evidence>
<dbReference type="Proteomes" id="UP000267606">
    <property type="component" value="Unassembled WGS sequence"/>
</dbReference>
<gene>
    <name evidence="3" type="ORF">OFLC_LOCUS1809</name>
</gene>
<feature type="domain" description="DNA helicase Pif1-like DEAD-box helicase" evidence="2">
    <location>
        <begin position="197"/>
        <end position="286"/>
    </location>
</feature>
<keyword evidence="1" id="KW-0547">Nucleotide-binding</keyword>
<dbReference type="EMBL" id="UZAJ01000925">
    <property type="protein sequence ID" value="VDO30866.1"/>
    <property type="molecule type" value="Genomic_DNA"/>
</dbReference>
<comment type="catalytic activity">
    <reaction evidence="1">
        <text>ATP + H2O = ADP + phosphate + H(+)</text>
        <dbReference type="Rhea" id="RHEA:13065"/>
        <dbReference type="ChEBI" id="CHEBI:15377"/>
        <dbReference type="ChEBI" id="CHEBI:15378"/>
        <dbReference type="ChEBI" id="CHEBI:30616"/>
        <dbReference type="ChEBI" id="CHEBI:43474"/>
        <dbReference type="ChEBI" id="CHEBI:456216"/>
        <dbReference type="EC" id="5.6.2.3"/>
    </reaction>
</comment>
<keyword evidence="1" id="KW-0067">ATP-binding</keyword>
<dbReference type="GO" id="GO:0043139">
    <property type="term" value="F:5'-3' DNA helicase activity"/>
    <property type="evidence" value="ECO:0007669"/>
    <property type="project" value="UniProtKB-EC"/>
</dbReference>
<keyword evidence="1" id="KW-0378">Hydrolase</keyword>
<organism evidence="5">
    <name type="scientific">Onchocerca flexuosa</name>
    <dbReference type="NCBI Taxonomy" id="387005"/>
    <lineage>
        <taxon>Eukaryota</taxon>
        <taxon>Metazoa</taxon>
        <taxon>Ecdysozoa</taxon>
        <taxon>Nematoda</taxon>
        <taxon>Chromadorea</taxon>
        <taxon>Rhabditida</taxon>
        <taxon>Spirurina</taxon>
        <taxon>Spiruromorpha</taxon>
        <taxon>Filarioidea</taxon>
        <taxon>Onchocercidae</taxon>
        <taxon>Onchocerca</taxon>
    </lineage>
</organism>
<dbReference type="PANTHER" id="PTHR10492:SF101">
    <property type="entry name" value="ATP-DEPENDENT DNA HELICASE"/>
    <property type="match status" value="1"/>
</dbReference>
<keyword evidence="1" id="KW-0234">DNA repair</keyword>
<comment type="similarity">
    <text evidence="1">Belongs to the helicase family.</text>
</comment>
<sequence length="295" mass="32503">MVHGPCGTLNPKSLCMIDRKYSKRYPPAVMSKTVTRNDGYPLYKRRSAEDGGNDMTVFGVEPERSDRNAVLHIDEIAKYQAGRYTSSNEAGWRILSFPIHERKAAVVHFAIHLDNGQRVYFTAANVQQIALNPATTMLTNDRHRDACIDAACNTSHSNEILTLFAIILTACSPSPAELWGKSKSHMAEDILHRIRCKNSNINIDAPGGNGKRSLIRLILATNRSQNVTVLALASSGIASTLLSGGRIAHSALKLPLSMQYIVIPTYNIFKASSMGKVLQKGKRILLTVVQQSKFQ</sequence>
<proteinExistence type="inferred from homology"/>
<name>A0A183H2U9_9BILA</name>